<keyword evidence="14" id="KW-0866">Nonsense-mediated mRNA decay</keyword>
<dbReference type="GO" id="GO:0008380">
    <property type="term" value="P:RNA splicing"/>
    <property type="evidence" value="ECO:0007669"/>
    <property type="project" value="UniProtKB-KW"/>
</dbReference>
<feature type="region of interest" description="Disordered" evidence="18">
    <location>
        <begin position="417"/>
        <end position="502"/>
    </location>
</feature>
<dbReference type="InterPro" id="IPR028544">
    <property type="entry name" value="CASC3"/>
</dbReference>
<feature type="compositionally biased region" description="Basic and acidic residues" evidence="18">
    <location>
        <begin position="464"/>
        <end position="489"/>
    </location>
</feature>
<comment type="subcellular location">
    <subcellularLocation>
        <location evidence="2">Cell projection</location>
        <location evidence="2">Dendrite</location>
    </subcellularLocation>
    <subcellularLocation>
        <location evidence="1">Cytoplasm</location>
        <location evidence="1">Stress granule</location>
    </subcellularLocation>
    <subcellularLocation>
        <location evidence="4">Cytoplasm</location>
        <location evidence="4">Perinuclear region</location>
    </subcellularLocation>
    <subcellularLocation>
        <location evidence="3">Nucleus speckle</location>
    </subcellularLocation>
</comment>
<evidence type="ECO:0000256" key="2">
    <source>
        <dbReference type="ARBA" id="ARBA00004279"/>
    </source>
</evidence>
<dbReference type="GO" id="GO:0051028">
    <property type="term" value="P:mRNA transport"/>
    <property type="evidence" value="ECO:0007669"/>
    <property type="project" value="UniProtKB-KW"/>
</dbReference>
<feature type="compositionally biased region" description="Polar residues" evidence="18">
    <location>
        <begin position="191"/>
        <end position="200"/>
    </location>
</feature>
<dbReference type="GO" id="GO:0003729">
    <property type="term" value="F:mRNA binding"/>
    <property type="evidence" value="ECO:0007669"/>
    <property type="project" value="InterPro"/>
</dbReference>
<keyword evidence="7" id="KW-0813">Transport</keyword>
<organism evidence="20 21">
    <name type="scientific">Paragonimus westermani</name>
    <dbReference type="NCBI Taxonomy" id="34504"/>
    <lineage>
        <taxon>Eukaryota</taxon>
        <taxon>Metazoa</taxon>
        <taxon>Spiralia</taxon>
        <taxon>Lophotrochozoa</taxon>
        <taxon>Platyhelminthes</taxon>
        <taxon>Trematoda</taxon>
        <taxon>Digenea</taxon>
        <taxon>Plagiorchiida</taxon>
        <taxon>Troglotremata</taxon>
        <taxon>Troglotrematidae</taxon>
        <taxon>Paragonimus</taxon>
    </lineage>
</organism>
<dbReference type="GO" id="GO:0005681">
    <property type="term" value="C:spliceosomal complex"/>
    <property type="evidence" value="ECO:0007669"/>
    <property type="project" value="UniProtKB-KW"/>
</dbReference>
<keyword evidence="10" id="KW-0747">Spliceosome</keyword>
<evidence type="ECO:0000256" key="15">
    <source>
        <dbReference type="ARBA" id="ARBA00023187"/>
    </source>
</evidence>
<protein>
    <recommendedName>
        <fullName evidence="6">Protein CASC3</fullName>
    </recommendedName>
</protein>
<feature type="compositionally biased region" description="Polar residues" evidence="18">
    <location>
        <begin position="217"/>
        <end position="229"/>
    </location>
</feature>
<dbReference type="GO" id="GO:0000184">
    <property type="term" value="P:nuclear-transcribed mRNA catabolic process, nonsense-mediated decay"/>
    <property type="evidence" value="ECO:0007669"/>
    <property type="project" value="UniProtKB-KW"/>
</dbReference>
<evidence type="ECO:0000259" key="19">
    <source>
        <dbReference type="SMART" id="SM01044"/>
    </source>
</evidence>
<evidence type="ECO:0000256" key="12">
    <source>
        <dbReference type="ARBA" id="ARBA00022845"/>
    </source>
</evidence>
<feature type="compositionally biased region" description="Basic and acidic residues" evidence="18">
    <location>
        <begin position="643"/>
        <end position="653"/>
    </location>
</feature>
<dbReference type="GO" id="GO:0016607">
    <property type="term" value="C:nuclear speck"/>
    <property type="evidence" value="ECO:0007669"/>
    <property type="project" value="UniProtKB-SubCell"/>
</dbReference>
<dbReference type="OrthoDB" id="657902at2759"/>
<feature type="region of interest" description="Disordered" evidence="18">
    <location>
        <begin position="175"/>
        <end position="292"/>
    </location>
</feature>
<accession>A0A8T0D240</accession>
<evidence type="ECO:0000256" key="16">
    <source>
        <dbReference type="ARBA" id="ARBA00023242"/>
    </source>
</evidence>
<keyword evidence="12" id="KW-0810">Translation regulation</keyword>
<evidence type="ECO:0000256" key="6">
    <source>
        <dbReference type="ARBA" id="ARBA00019964"/>
    </source>
</evidence>
<dbReference type="GO" id="GO:0048471">
    <property type="term" value="C:perinuclear region of cytoplasm"/>
    <property type="evidence" value="ECO:0007669"/>
    <property type="project" value="UniProtKB-SubCell"/>
</dbReference>
<keyword evidence="13" id="KW-0694">RNA-binding</keyword>
<evidence type="ECO:0000313" key="20">
    <source>
        <dbReference type="EMBL" id="KAF8561712.1"/>
    </source>
</evidence>
<evidence type="ECO:0000256" key="4">
    <source>
        <dbReference type="ARBA" id="ARBA00004556"/>
    </source>
</evidence>
<evidence type="ECO:0000256" key="17">
    <source>
        <dbReference type="ARBA" id="ARBA00023273"/>
    </source>
</evidence>
<keyword evidence="15" id="KW-0508">mRNA splicing</keyword>
<dbReference type="PANTHER" id="PTHR13434">
    <property type="entry name" value="PROTEIN CASC3"/>
    <property type="match status" value="1"/>
</dbReference>
<evidence type="ECO:0000256" key="10">
    <source>
        <dbReference type="ARBA" id="ARBA00022728"/>
    </source>
</evidence>
<dbReference type="GO" id="GO:0010494">
    <property type="term" value="C:cytoplasmic stress granule"/>
    <property type="evidence" value="ECO:0007669"/>
    <property type="project" value="UniProtKB-SubCell"/>
</dbReference>
<dbReference type="Pfam" id="PF09405">
    <property type="entry name" value="Btz"/>
    <property type="match status" value="1"/>
</dbReference>
<feature type="region of interest" description="Disordered" evidence="18">
    <location>
        <begin position="635"/>
        <end position="662"/>
    </location>
</feature>
<dbReference type="GO" id="GO:0035145">
    <property type="term" value="C:exon-exon junction complex"/>
    <property type="evidence" value="ECO:0007669"/>
    <property type="project" value="InterPro"/>
</dbReference>
<evidence type="ECO:0000256" key="14">
    <source>
        <dbReference type="ARBA" id="ARBA00023161"/>
    </source>
</evidence>
<name>A0A8T0D240_9TREM</name>
<dbReference type="GO" id="GO:0006417">
    <property type="term" value="P:regulation of translation"/>
    <property type="evidence" value="ECO:0007669"/>
    <property type="project" value="UniProtKB-KW"/>
</dbReference>
<dbReference type="SMART" id="SM01044">
    <property type="entry name" value="Btz"/>
    <property type="match status" value="1"/>
</dbReference>
<dbReference type="EMBL" id="JTDF01021544">
    <property type="protein sequence ID" value="KAF8561712.1"/>
    <property type="molecule type" value="Genomic_DNA"/>
</dbReference>
<evidence type="ECO:0000256" key="8">
    <source>
        <dbReference type="ARBA" id="ARBA00022490"/>
    </source>
</evidence>
<keyword evidence="17" id="KW-0966">Cell projection</keyword>
<dbReference type="GO" id="GO:0006397">
    <property type="term" value="P:mRNA processing"/>
    <property type="evidence" value="ECO:0007669"/>
    <property type="project" value="UniProtKB-KW"/>
</dbReference>
<dbReference type="InterPro" id="IPR018545">
    <property type="entry name" value="Btz_dom"/>
</dbReference>
<dbReference type="PANTHER" id="PTHR13434:SF0">
    <property type="entry name" value="PROTEIN CASC3"/>
    <property type="match status" value="1"/>
</dbReference>
<evidence type="ECO:0000256" key="1">
    <source>
        <dbReference type="ARBA" id="ARBA00004210"/>
    </source>
</evidence>
<proteinExistence type="inferred from homology"/>
<keyword evidence="16" id="KW-0539">Nucleus</keyword>
<comment type="caution">
    <text evidence="20">The sequence shown here is derived from an EMBL/GenBank/DDBJ whole genome shotgun (WGS) entry which is preliminary data.</text>
</comment>
<evidence type="ECO:0000256" key="3">
    <source>
        <dbReference type="ARBA" id="ARBA00004324"/>
    </source>
</evidence>
<evidence type="ECO:0000313" key="21">
    <source>
        <dbReference type="Proteomes" id="UP000699462"/>
    </source>
</evidence>
<evidence type="ECO:0000256" key="9">
    <source>
        <dbReference type="ARBA" id="ARBA00022664"/>
    </source>
</evidence>
<reference evidence="20 21" key="1">
    <citation type="submission" date="2019-07" db="EMBL/GenBank/DDBJ databases">
        <title>Annotation for the trematode Paragonimus westermani.</title>
        <authorList>
            <person name="Choi Y.-J."/>
        </authorList>
    </citation>
    <scope>NUCLEOTIDE SEQUENCE [LARGE SCALE GENOMIC DNA]</scope>
    <source>
        <strain evidence="20">180907_Pwestermani</strain>
    </source>
</reference>
<keyword evidence="11" id="KW-0509">mRNA transport</keyword>
<dbReference type="GO" id="GO:0030425">
    <property type="term" value="C:dendrite"/>
    <property type="evidence" value="ECO:0007669"/>
    <property type="project" value="UniProtKB-SubCell"/>
</dbReference>
<evidence type="ECO:0000256" key="11">
    <source>
        <dbReference type="ARBA" id="ARBA00022816"/>
    </source>
</evidence>
<feature type="domain" description="Btz" evidence="19">
    <location>
        <begin position="309"/>
        <end position="415"/>
    </location>
</feature>
<keyword evidence="9" id="KW-0507">mRNA processing</keyword>
<dbReference type="AlphaFoldDB" id="A0A8T0D240"/>
<dbReference type="Proteomes" id="UP000699462">
    <property type="component" value="Unassembled WGS sequence"/>
</dbReference>
<evidence type="ECO:0000256" key="5">
    <source>
        <dbReference type="ARBA" id="ARBA00009548"/>
    </source>
</evidence>
<keyword evidence="21" id="KW-1185">Reference proteome</keyword>
<evidence type="ECO:0000256" key="13">
    <source>
        <dbReference type="ARBA" id="ARBA00022884"/>
    </source>
</evidence>
<gene>
    <name evidence="20" type="ORF">P879_10775</name>
</gene>
<evidence type="ECO:0000256" key="7">
    <source>
        <dbReference type="ARBA" id="ARBA00022448"/>
    </source>
</evidence>
<sequence length="865" mass="96150">MFRSTSLQLLRCSALVDTPRPVRFSLPNILSLELPVTKLSVPGRHSGEIPDVRNNLTNVKSAVARMTEQEPENTIDSSRITKSTGPVPSDFAQLDGEFTSCPDEVEHPTANPLESVPYPRPSETAELTELHVAMEKISLCVPNESQQGEILSEPDTLEVVDGSTPVKEVFCSANGEPTIPEISDPVDSECQDVSTTSVHDSQLESEGMSHSVELRTNRSSSVLSISESPNEPVLLDTSCSEDSCDEDVLPGSRRRRAGSSDGSDFLSTDSEENDLLYSGSTHNVSGHYSDAEECEVGVGRELESVKVSEDTESPEVASDFESVARSDVTALETEVKLDADQDASNPAYIPRTGTYFMHDYRAADCDKNAEHASVTKGRADQGKWQHDMFCYYDQAPLSSRDIIRRYGYDIRKYDEPVPEDHLNASGGVEHAASVPSDSDSRQQDVRPSIVESGVGRGFSGSYEYPDKIQPRTSHQRHDYRNRVTKDGPHPHISGSDSGRRFRHGRFTTSAGRCATNRGEQPRDNYRGRVQTDNRGFAVGRGYLASRRQCEQDVPQGLHTVEDVKPVRSNSLSTDRVQGFHGGTIKKGTGPSHVGTFDSFAVGVSREHPTKDSYPKRYSAFRQTVLSKCDVRGTANFESTQHPKHTDDIPDRNNKSHVYAPNTLDDDNYRSRLNRECTEICSHGRNLFPSQTGHNLHTQNTSFIRAQRNANDHISDTRFTFPSHSSSCAVADARNTYNRPSFQSPRVPANFTRPGSQYQAEVQSAEMHEYQSYVSNNPESYFDNSPALRDQPYQSGFFPMGSHERRPLLGRRPFKPLEIRDPREHMVRTTKFTTTLTTNSVNTKLKATQDSCFLPSEQTSITQTNA</sequence>
<keyword evidence="8" id="KW-0963">Cytoplasm</keyword>
<evidence type="ECO:0000256" key="18">
    <source>
        <dbReference type="SAM" id="MobiDB-lite"/>
    </source>
</evidence>
<comment type="similarity">
    <text evidence="5">Belongs to the CASC3 family.</text>
</comment>